<feature type="domain" description="Transglycosylase SLT" evidence="1">
    <location>
        <begin position="42"/>
        <end position="332"/>
    </location>
</feature>
<dbReference type="Gene3D" id="1.10.530.10">
    <property type="match status" value="1"/>
</dbReference>
<dbReference type="Gene3D" id="1.10.8.350">
    <property type="entry name" value="Bacterial muramidase"/>
    <property type="match status" value="1"/>
</dbReference>
<sequence length="338" mass="37052">MSFNCVGTNHNVLHRRHLLASLSSAAALAAYGVRPAQAQDYSEFLANVRAQALAQGFSSSIVSRALALTSRPNEKVLKLDRHQPEFTLTWAQYRDRVLPESRFQKGRAAYGEQKALMSPITSRFGCDDRGVMGIWGLESGFGAHTGTFSIIDALATLGFDGRRSTYFRGELLKALQILNDGDIAPEAMLGSYAGAMGQAQFMPSAYLRFAADGDGDGKRNIWTSDADVFASIANYLGRSGWRRNEPWGQEISLTKPIAQTEVGRTKTHTLGEWMEMGVRRTDGGRFSRTDVKGAIVRPDGEGTQAFMTYHNFNVIRRYNPSDYYALGVGLLGTGIVSA</sequence>
<dbReference type="Proteomes" id="UP000321230">
    <property type="component" value="Unassembled WGS sequence"/>
</dbReference>
<dbReference type="NCBIfam" id="TIGR02283">
    <property type="entry name" value="MltB_2"/>
    <property type="match status" value="1"/>
</dbReference>
<dbReference type="GO" id="GO:0009253">
    <property type="term" value="P:peptidoglycan catabolic process"/>
    <property type="evidence" value="ECO:0007669"/>
    <property type="project" value="TreeGrafter"/>
</dbReference>
<dbReference type="SUPFAM" id="SSF53955">
    <property type="entry name" value="Lysozyme-like"/>
    <property type="match status" value="1"/>
</dbReference>
<organism evidence="2 3">
    <name type="scientific">Gluconobacter wancherniae NBRC 103581</name>
    <dbReference type="NCBI Taxonomy" id="656744"/>
    <lineage>
        <taxon>Bacteria</taxon>
        <taxon>Pseudomonadati</taxon>
        <taxon>Pseudomonadota</taxon>
        <taxon>Alphaproteobacteria</taxon>
        <taxon>Acetobacterales</taxon>
        <taxon>Acetobacteraceae</taxon>
        <taxon>Gluconobacter</taxon>
    </lineage>
</organism>
<dbReference type="CDD" id="cd13399">
    <property type="entry name" value="Slt35-like"/>
    <property type="match status" value="1"/>
</dbReference>
<comment type="caution">
    <text evidence="2">The sequence shown here is derived from an EMBL/GenBank/DDBJ whole genome shotgun (WGS) entry which is preliminary data.</text>
</comment>
<dbReference type="AlphaFoldDB" id="A0A511AYY7"/>
<proteinExistence type="predicted"/>
<evidence type="ECO:0000313" key="2">
    <source>
        <dbReference type="EMBL" id="GEK93418.1"/>
    </source>
</evidence>
<dbReference type="InterPro" id="IPR011970">
    <property type="entry name" value="MltB_2"/>
</dbReference>
<accession>A0A511AYY7</accession>
<dbReference type="FunFam" id="1.10.8.350:FF:000001">
    <property type="entry name" value="Lytic murein transglycosylase B"/>
    <property type="match status" value="1"/>
</dbReference>
<protein>
    <submittedName>
        <fullName evidence="2">Lytic transglycosylase</fullName>
    </submittedName>
</protein>
<name>A0A511AYY7_9PROT</name>
<gene>
    <name evidence="2" type="ORF">GWA01_11880</name>
</gene>
<dbReference type="PANTHER" id="PTHR30163">
    <property type="entry name" value="MEMBRANE-BOUND LYTIC MUREIN TRANSGLYCOSYLASE B"/>
    <property type="match status" value="1"/>
</dbReference>
<dbReference type="GO" id="GO:0008933">
    <property type="term" value="F:peptidoglycan lytic transglycosylase activity"/>
    <property type="evidence" value="ECO:0007669"/>
    <property type="project" value="TreeGrafter"/>
</dbReference>
<dbReference type="Pfam" id="PF13406">
    <property type="entry name" value="SLT_2"/>
    <property type="match status" value="1"/>
</dbReference>
<dbReference type="InterPro" id="IPR031304">
    <property type="entry name" value="SLT_2"/>
</dbReference>
<evidence type="ECO:0000313" key="3">
    <source>
        <dbReference type="Proteomes" id="UP000321230"/>
    </source>
</evidence>
<dbReference type="InterPro" id="IPR023346">
    <property type="entry name" value="Lysozyme-like_dom_sf"/>
</dbReference>
<reference evidence="2 3" key="1">
    <citation type="submission" date="2019-07" db="EMBL/GenBank/DDBJ databases">
        <title>Whole genome shotgun sequence of Gluconobacter wancherniae NBRC 103581.</title>
        <authorList>
            <person name="Hosoyama A."/>
            <person name="Uohara A."/>
            <person name="Ohji S."/>
            <person name="Ichikawa N."/>
        </authorList>
    </citation>
    <scope>NUCLEOTIDE SEQUENCE [LARGE SCALE GENOMIC DNA]</scope>
    <source>
        <strain evidence="2 3">NBRC 103581</strain>
    </source>
</reference>
<dbReference type="EMBL" id="BJUZ01000001">
    <property type="protein sequence ID" value="GEK93418.1"/>
    <property type="molecule type" value="Genomic_DNA"/>
</dbReference>
<dbReference type="InterPro" id="IPR043426">
    <property type="entry name" value="MltB-like"/>
</dbReference>
<dbReference type="PANTHER" id="PTHR30163:SF8">
    <property type="entry name" value="LYTIC MUREIN TRANSGLYCOSYLASE"/>
    <property type="match status" value="1"/>
</dbReference>
<keyword evidence="3" id="KW-1185">Reference proteome</keyword>
<evidence type="ECO:0000259" key="1">
    <source>
        <dbReference type="Pfam" id="PF13406"/>
    </source>
</evidence>